<dbReference type="Proteomes" id="UP000267268">
    <property type="component" value="Chromosome 1"/>
</dbReference>
<dbReference type="EMBL" id="CP034562">
    <property type="protein sequence ID" value="AZQ62898.1"/>
    <property type="molecule type" value="Genomic_DNA"/>
</dbReference>
<proteinExistence type="predicted"/>
<dbReference type="CDD" id="cd00945">
    <property type="entry name" value="Aldolase_Class_I"/>
    <property type="match status" value="1"/>
</dbReference>
<reference evidence="1 2" key="1">
    <citation type="submission" date="2018-12" db="EMBL/GenBank/DDBJ databases">
        <title>Flammeovirga pectinis sp. nov., isolated from the gut of the Korean scallop, Patinopecten yessoensis.</title>
        <authorList>
            <person name="Bae J.-W."/>
            <person name="Jeong Y.-S."/>
            <person name="Kang W."/>
        </authorList>
    </citation>
    <scope>NUCLEOTIDE SEQUENCE [LARGE SCALE GENOMIC DNA]</scope>
    <source>
        <strain evidence="1 2">L12M1</strain>
    </source>
</reference>
<dbReference type="KEGG" id="fll:EI427_11820"/>
<keyword evidence="2" id="KW-1185">Reference proteome</keyword>
<accession>A0A3Q9FNS1</accession>
<evidence type="ECO:0000313" key="2">
    <source>
        <dbReference type="Proteomes" id="UP000267268"/>
    </source>
</evidence>
<name>A0A3Q9FNS1_9BACT</name>
<organism evidence="1 2">
    <name type="scientific">Flammeovirga pectinis</name>
    <dbReference type="NCBI Taxonomy" id="2494373"/>
    <lineage>
        <taxon>Bacteria</taxon>
        <taxon>Pseudomonadati</taxon>
        <taxon>Bacteroidota</taxon>
        <taxon>Cytophagia</taxon>
        <taxon>Cytophagales</taxon>
        <taxon>Flammeovirgaceae</taxon>
        <taxon>Flammeovirga</taxon>
    </lineage>
</organism>
<dbReference type="Gene3D" id="3.20.20.70">
    <property type="entry name" value="Aldolase class I"/>
    <property type="match status" value="1"/>
</dbReference>
<sequence length="208" mass="23409">MQFTHIIAEISDPYSSEEDVIKLIDLALHLPLKGVAIPGYWVKKVSRDLQDSDLIIQSCIGEGNGNQLTQVKLFELQQLIKLGVNEVASILNVGALRTNPTWCKIECLQLAQTAHKDEVLFTLKLPPIDFTDLEIIEICSLANKAGVDTLFIHQKHLIYMDSINQNLSSDIEKQIHILDNNLLTDTLFENFQTVNITYDQINPNVIVS</sequence>
<dbReference type="InterPro" id="IPR013785">
    <property type="entry name" value="Aldolase_TIM"/>
</dbReference>
<dbReference type="SUPFAM" id="SSF51569">
    <property type="entry name" value="Aldolase"/>
    <property type="match status" value="1"/>
</dbReference>
<evidence type="ECO:0008006" key="3">
    <source>
        <dbReference type="Google" id="ProtNLM"/>
    </source>
</evidence>
<dbReference type="AlphaFoldDB" id="A0A3Q9FNS1"/>
<dbReference type="OrthoDB" id="9778711at2"/>
<evidence type="ECO:0000313" key="1">
    <source>
        <dbReference type="EMBL" id="AZQ62898.1"/>
    </source>
</evidence>
<dbReference type="RefSeq" id="WP_126614859.1">
    <property type="nucleotide sequence ID" value="NZ_CP034562.1"/>
</dbReference>
<protein>
    <recommendedName>
        <fullName evidence="3">Deoxyribose-phosphate aldolase</fullName>
    </recommendedName>
</protein>
<gene>
    <name evidence="1" type="ORF">EI427_11820</name>
</gene>